<dbReference type="PRINTS" id="PR00702">
    <property type="entry name" value="ACRIFLAVINRP"/>
</dbReference>
<dbReference type="GO" id="GO:0005886">
    <property type="term" value="C:plasma membrane"/>
    <property type="evidence" value="ECO:0007669"/>
    <property type="project" value="TreeGrafter"/>
</dbReference>
<dbReference type="PANTHER" id="PTHR32063">
    <property type="match status" value="1"/>
</dbReference>
<dbReference type="SUPFAM" id="SSF82866">
    <property type="entry name" value="Multidrug efflux transporter AcrB transmembrane domain"/>
    <property type="match status" value="1"/>
</dbReference>
<protein>
    <submittedName>
        <fullName evidence="2">Uncharacterized protein</fullName>
    </submittedName>
</protein>
<proteinExistence type="predicted"/>
<reference evidence="2 3" key="1">
    <citation type="journal article" date="2011" name="BMC Genomics">
        <title>Insight into cross-talk between intra-amoebal pathogens.</title>
        <authorList>
            <person name="Gimenez G."/>
            <person name="Bertelli C."/>
            <person name="Moliner C."/>
            <person name="Robert C."/>
            <person name="Raoult D."/>
            <person name="Fournier P.E."/>
            <person name="Greub G."/>
        </authorList>
    </citation>
    <scope>NUCLEOTIDE SEQUENCE [LARGE SCALE GENOMIC DNA]</scope>
    <source>
        <strain evidence="2 3">LLAP12</strain>
    </source>
</reference>
<accession>G9EQW3</accession>
<feature type="transmembrane region" description="Helical" evidence="1">
    <location>
        <begin position="61"/>
        <end position="82"/>
    </location>
</feature>
<organism evidence="2 3">
    <name type="scientific">Legionella drancourtii LLAP12</name>
    <dbReference type="NCBI Taxonomy" id="658187"/>
    <lineage>
        <taxon>Bacteria</taxon>
        <taxon>Pseudomonadati</taxon>
        <taxon>Pseudomonadota</taxon>
        <taxon>Gammaproteobacteria</taxon>
        <taxon>Legionellales</taxon>
        <taxon>Legionellaceae</taxon>
        <taxon>Legionella</taxon>
    </lineage>
</organism>
<dbReference type="Pfam" id="PF00873">
    <property type="entry name" value="ACR_tran"/>
    <property type="match status" value="1"/>
</dbReference>
<gene>
    <name evidence="2" type="ORF">LDG_7666</name>
</gene>
<dbReference type="Proteomes" id="UP000002770">
    <property type="component" value="Unassembled WGS sequence"/>
</dbReference>
<dbReference type="EMBL" id="JH413832">
    <property type="protein sequence ID" value="EHL30334.1"/>
    <property type="molecule type" value="Genomic_DNA"/>
</dbReference>
<dbReference type="HOGENOM" id="CLU_002755_2_5_6"/>
<dbReference type="eggNOG" id="COG0841">
    <property type="taxonomic scope" value="Bacteria"/>
</dbReference>
<dbReference type="InParanoid" id="G9EQW3"/>
<evidence type="ECO:0000256" key="1">
    <source>
        <dbReference type="SAM" id="Phobius"/>
    </source>
</evidence>
<feature type="transmembrane region" description="Helical" evidence="1">
    <location>
        <begin position="94"/>
        <end position="120"/>
    </location>
</feature>
<dbReference type="Gene3D" id="1.20.1640.10">
    <property type="entry name" value="Multidrug efflux transporter AcrB transmembrane domain"/>
    <property type="match status" value="1"/>
</dbReference>
<dbReference type="PANTHER" id="PTHR32063:SF21">
    <property type="entry name" value="MULTIDRUG RESISTANCE PROTEIN MDTB"/>
    <property type="match status" value="1"/>
</dbReference>
<keyword evidence="1" id="KW-0812">Transmembrane</keyword>
<evidence type="ECO:0000313" key="3">
    <source>
        <dbReference type="Proteomes" id="UP000002770"/>
    </source>
</evidence>
<keyword evidence="1" id="KW-1133">Transmembrane helix</keyword>
<name>G9EQW3_9GAMM</name>
<sequence length="142" mass="15730">MGALLALYLTNNELSIIALIAIILLIGIVLKNAIMMIDFALEQEREYKKNPFDAIYEAALLRFRPILMTTMASMLGAIPLALSSGMGGELRRPLGIAIIGGLIVSQLVTLYTTPVIYLTFDRISRRVMEYGRKNHGSQEVET</sequence>
<evidence type="ECO:0000313" key="2">
    <source>
        <dbReference type="EMBL" id="EHL30334.1"/>
    </source>
</evidence>
<dbReference type="STRING" id="658187.LDG_7666"/>
<dbReference type="GO" id="GO:0042910">
    <property type="term" value="F:xenobiotic transmembrane transporter activity"/>
    <property type="evidence" value="ECO:0007669"/>
    <property type="project" value="TreeGrafter"/>
</dbReference>
<keyword evidence="3" id="KW-1185">Reference proteome</keyword>
<feature type="transmembrane region" description="Helical" evidence="1">
    <location>
        <begin position="16"/>
        <end position="41"/>
    </location>
</feature>
<keyword evidence="1" id="KW-0472">Membrane</keyword>
<dbReference type="InterPro" id="IPR001036">
    <property type="entry name" value="Acrflvin-R"/>
</dbReference>
<dbReference type="AlphaFoldDB" id="G9EQW3"/>